<reference evidence="6" key="1">
    <citation type="journal article" date="2021" name="Mol. Ecol. Resour.">
        <title>Apolygus lucorum genome provides insights into omnivorousness and mesophyll feeding.</title>
        <authorList>
            <person name="Liu Y."/>
            <person name="Liu H."/>
            <person name="Wang H."/>
            <person name="Huang T."/>
            <person name="Liu B."/>
            <person name="Yang B."/>
            <person name="Yin L."/>
            <person name="Li B."/>
            <person name="Zhang Y."/>
            <person name="Zhang S."/>
            <person name="Jiang F."/>
            <person name="Zhang X."/>
            <person name="Ren Y."/>
            <person name="Wang B."/>
            <person name="Wang S."/>
            <person name="Lu Y."/>
            <person name="Wu K."/>
            <person name="Fan W."/>
            <person name="Wang G."/>
        </authorList>
    </citation>
    <scope>NUCLEOTIDE SEQUENCE</scope>
    <source>
        <strain evidence="6">12Hb</strain>
    </source>
</reference>
<dbReference type="EMBL" id="WIXP02000003">
    <property type="protein sequence ID" value="KAF6213927.1"/>
    <property type="molecule type" value="Genomic_DNA"/>
</dbReference>
<dbReference type="Proteomes" id="UP000466442">
    <property type="component" value="Unassembled WGS sequence"/>
</dbReference>
<name>A0A8S9XYE1_APOLU</name>
<dbReference type="InterPro" id="IPR043504">
    <property type="entry name" value="Peptidase_S1_PA_chymotrypsin"/>
</dbReference>
<keyword evidence="1" id="KW-0645">Protease</keyword>
<keyword evidence="4" id="KW-1015">Disulfide bond</keyword>
<gene>
    <name evidence="6" type="ORF">GE061_011655</name>
</gene>
<evidence type="ECO:0000313" key="6">
    <source>
        <dbReference type="EMBL" id="KAF6213927.1"/>
    </source>
</evidence>
<evidence type="ECO:0000313" key="7">
    <source>
        <dbReference type="Proteomes" id="UP000466442"/>
    </source>
</evidence>
<dbReference type="AlphaFoldDB" id="A0A8S9XYE1"/>
<proteinExistence type="predicted"/>
<dbReference type="PANTHER" id="PTHR24276">
    <property type="entry name" value="POLYSERASE-RELATED"/>
    <property type="match status" value="1"/>
</dbReference>
<organism evidence="6 7">
    <name type="scientific">Apolygus lucorum</name>
    <name type="common">Small green plant bug</name>
    <name type="synonym">Lygocoris lucorum</name>
    <dbReference type="NCBI Taxonomy" id="248454"/>
    <lineage>
        <taxon>Eukaryota</taxon>
        <taxon>Metazoa</taxon>
        <taxon>Ecdysozoa</taxon>
        <taxon>Arthropoda</taxon>
        <taxon>Hexapoda</taxon>
        <taxon>Insecta</taxon>
        <taxon>Pterygota</taxon>
        <taxon>Neoptera</taxon>
        <taxon>Paraneoptera</taxon>
        <taxon>Hemiptera</taxon>
        <taxon>Heteroptera</taxon>
        <taxon>Panheteroptera</taxon>
        <taxon>Cimicomorpha</taxon>
        <taxon>Miridae</taxon>
        <taxon>Mirini</taxon>
        <taxon>Apolygus</taxon>
    </lineage>
</organism>
<keyword evidence="7" id="KW-1185">Reference proteome</keyword>
<dbReference type="SMART" id="SM00020">
    <property type="entry name" value="Tryp_SPc"/>
    <property type="match status" value="1"/>
</dbReference>
<dbReference type="InterPro" id="IPR001254">
    <property type="entry name" value="Trypsin_dom"/>
</dbReference>
<keyword evidence="3" id="KW-0720">Serine protease</keyword>
<dbReference type="OrthoDB" id="6604662at2759"/>
<comment type="caution">
    <text evidence="6">The sequence shown here is derived from an EMBL/GenBank/DDBJ whole genome shotgun (WGS) entry which is preliminary data.</text>
</comment>
<evidence type="ECO:0000259" key="5">
    <source>
        <dbReference type="PROSITE" id="PS50240"/>
    </source>
</evidence>
<dbReference type="PANTHER" id="PTHR24276:SF98">
    <property type="entry name" value="FI18310P1-RELATED"/>
    <property type="match status" value="1"/>
</dbReference>
<dbReference type="Pfam" id="PF00089">
    <property type="entry name" value="Trypsin"/>
    <property type="match status" value="1"/>
</dbReference>
<dbReference type="GO" id="GO:0006508">
    <property type="term" value="P:proteolysis"/>
    <property type="evidence" value="ECO:0007669"/>
    <property type="project" value="UniProtKB-KW"/>
</dbReference>
<sequence length="299" mass="33606">MSTSKEEDLRIIGGRYARRGEFPHAVLISFRPHSSSCGGGILSPLYVLTACHCTVTISDPSTYGGIFQKKSGDYSNTRVVAGTLTRDPPHDQGYQLRWVFRWMQHPQCEFLFTGEWLFDTAIIQVAARFFFNELVQPIPIPAIPYELFAAVKLYQVVQRTCHVAGWGFTAARRSDSRNAHYSNPSKYLKTLLLRLMPPYYCNLLLCEYSRYRNCIENYTLETPDRLCAKSVRLTEHARDGSVCGGDSGSTLICGGLAVGTVSYTSGCISHKDPVVYSRIDKALNFISKYYINSPDYVGE</sequence>
<dbReference type="GO" id="GO:0004252">
    <property type="term" value="F:serine-type endopeptidase activity"/>
    <property type="evidence" value="ECO:0007669"/>
    <property type="project" value="InterPro"/>
</dbReference>
<keyword evidence="2" id="KW-0378">Hydrolase</keyword>
<dbReference type="PROSITE" id="PS50240">
    <property type="entry name" value="TRYPSIN_DOM"/>
    <property type="match status" value="1"/>
</dbReference>
<evidence type="ECO:0000256" key="2">
    <source>
        <dbReference type="ARBA" id="ARBA00022801"/>
    </source>
</evidence>
<evidence type="ECO:0000256" key="3">
    <source>
        <dbReference type="ARBA" id="ARBA00022825"/>
    </source>
</evidence>
<evidence type="ECO:0000256" key="4">
    <source>
        <dbReference type="ARBA" id="ARBA00023157"/>
    </source>
</evidence>
<dbReference type="Gene3D" id="2.40.10.10">
    <property type="entry name" value="Trypsin-like serine proteases"/>
    <property type="match status" value="1"/>
</dbReference>
<accession>A0A8S9XYE1</accession>
<dbReference type="InterPro" id="IPR009003">
    <property type="entry name" value="Peptidase_S1_PA"/>
</dbReference>
<dbReference type="InterPro" id="IPR050430">
    <property type="entry name" value="Peptidase_S1"/>
</dbReference>
<dbReference type="SUPFAM" id="SSF50494">
    <property type="entry name" value="Trypsin-like serine proteases"/>
    <property type="match status" value="1"/>
</dbReference>
<feature type="domain" description="Peptidase S1" evidence="5">
    <location>
        <begin position="11"/>
        <end position="291"/>
    </location>
</feature>
<protein>
    <recommendedName>
        <fullName evidence="5">Peptidase S1 domain-containing protein</fullName>
    </recommendedName>
</protein>
<evidence type="ECO:0000256" key="1">
    <source>
        <dbReference type="ARBA" id="ARBA00022670"/>
    </source>
</evidence>